<dbReference type="Pfam" id="PF08310">
    <property type="entry name" value="LGFP"/>
    <property type="match status" value="12"/>
</dbReference>
<gene>
    <name evidence="1" type="ORF">SAMN05444351_3486</name>
</gene>
<name>A0A1M5NBF6_9ACTN</name>
<dbReference type="InterPro" id="IPR013207">
    <property type="entry name" value="LGFP"/>
</dbReference>
<dbReference type="RefSeq" id="WP_073421540.1">
    <property type="nucleotide sequence ID" value="NZ_FQVX01000003.1"/>
</dbReference>
<dbReference type="STRING" id="1070870.SAMN05444351_3486"/>
<dbReference type="AlphaFoldDB" id="A0A1M5NBF6"/>
<proteinExistence type="predicted"/>
<keyword evidence="2" id="KW-1185">Reference proteome</keyword>
<dbReference type="OrthoDB" id="9764271at2"/>
<evidence type="ECO:0000313" key="1">
    <source>
        <dbReference type="EMBL" id="SHG86818.1"/>
    </source>
</evidence>
<sequence>MTSARRVLVALLTAVCGAAVLAGVLTGSSSPRLEEAADPSQFRPGNIISDQLFFDGNAMSAAAVQTFLNQRNPNCVAASDGTPCLKNARQDTYTRPADAYCPGTYVGAPAETAATIIAKVGQACGVSQKVLLVILQKEQGLVTLSGNDLTGRRYERAMGYGCPDTADCDPRYAHLFNQVYSAASRYKWYAANPGYLGRRVGTTVNIQWSPTASCGSAPVLLENQATVGLYNYTPYQPNAASLAAYPRGGDSCSSYGNRNFWFQYTNWFGSTQVPGASEVTARYAASGGASGPLGASTGDVQCGLRNGGCIQNYAKGSIYWSQATGARIVLLGQVRDKWSTYGWEAGPLGYPTGDGMCGLAGGGCFQAFEGGSLYWSPDSGAHFVAGAIRDKWGTRFYEGGPLGYPVTDQVTTPNGAAQYVHFQGGSIYWSAATGARVLSGAVYDRWAASGWETSPLGLPVSDVATTPDGEGSFAHFRSGSIYATAGTGARVIAGEVYAKWAATGWENGPLGYPVTDQATTPNGAAQYVHFQEGSIYWSAATGARRLAGDVLDAWAATGWETGALRLPTSDVGTTPDGKARYAHFQGGSVYVTATGAKVLPTAVVAAWGRSGWEGGPLGYPTGAATTAGGVTTQQFEGGRVYAGESGGNAVLTAMVAAYEGAGGPTGALGLPTSGTGRTPDGKATYQHFQGGSVYVTATGPKVLPTAVVAVWARSGWEGGSLGYPTGAAQTAGGVTSQAFERGTVYVSGGRGFSVQAALAGAYQAAGGPAGTLGVPVSDTGRTPDGKATYQHFEGGSIYSTATGGARVLPTAFRDAWALSGFERGPLGYPVADVRTTPDGLGEYQHFEAGSVYRTRATGAHFLYGTVLEAWARGGWETGVLRFPTTDVTVTPDGQGRYAYFQGGAVYSSPAGGTRVVRGAVLDAWGATGWEQGRLGYPTGDAQAVAGGTRQTFQNGTITVNGATGEATVQPR</sequence>
<dbReference type="Proteomes" id="UP000184471">
    <property type="component" value="Unassembled WGS sequence"/>
</dbReference>
<organism evidence="1 2">
    <name type="scientific">Geodermatophilus nigrescens</name>
    <dbReference type="NCBI Taxonomy" id="1070870"/>
    <lineage>
        <taxon>Bacteria</taxon>
        <taxon>Bacillati</taxon>
        <taxon>Actinomycetota</taxon>
        <taxon>Actinomycetes</taxon>
        <taxon>Geodermatophilales</taxon>
        <taxon>Geodermatophilaceae</taxon>
        <taxon>Geodermatophilus</taxon>
    </lineage>
</organism>
<reference evidence="1 2" key="1">
    <citation type="submission" date="2016-11" db="EMBL/GenBank/DDBJ databases">
        <authorList>
            <person name="Jaros S."/>
            <person name="Januszkiewicz K."/>
            <person name="Wedrychowicz H."/>
        </authorList>
    </citation>
    <scope>NUCLEOTIDE SEQUENCE [LARGE SCALE GENOMIC DNA]</scope>
    <source>
        <strain evidence="1 2">DSM 45408</strain>
    </source>
</reference>
<dbReference type="EMBL" id="FQVX01000003">
    <property type="protein sequence ID" value="SHG86818.1"/>
    <property type="molecule type" value="Genomic_DNA"/>
</dbReference>
<accession>A0A1M5NBF6</accession>
<evidence type="ECO:0000313" key="2">
    <source>
        <dbReference type="Proteomes" id="UP000184471"/>
    </source>
</evidence>
<protein>
    <submittedName>
        <fullName evidence="1">LGFP repeat-containing protein</fullName>
    </submittedName>
</protein>